<protein>
    <recommendedName>
        <fullName evidence="5">MYND-type domain-containing protein</fullName>
    </recommendedName>
</protein>
<dbReference type="Pfam" id="PF20179">
    <property type="entry name" value="MSS51_C"/>
    <property type="match status" value="1"/>
</dbReference>
<evidence type="ECO:0000256" key="1">
    <source>
        <dbReference type="ARBA" id="ARBA00022723"/>
    </source>
</evidence>
<feature type="domain" description="MYND-type" evidence="5">
    <location>
        <begin position="50"/>
        <end position="91"/>
    </location>
</feature>
<evidence type="ECO:0000313" key="7">
    <source>
        <dbReference type="Proteomes" id="UP001497623"/>
    </source>
</evidence>
<dbReference type="InterPro" id="IPR046824">
    <property type="entry name" value="Mss51-like_C"/>
</dbReference>
<dbReference type="Gene3D" id="6.10.140.2220">
    <property type="match status" value="1"/>
</dbReference>
<organism evidence="6 7">
    <name type="scientific">Meganyctiphanes norvegica</name>
    <name type="common">Northern krill</name>
    <name type="synonym">Thysanopoda norvegica</name>
    <dbReference type="NCBI Taxonomy" id="48144"/>
    <lineage>
        <taxon>Eukaryota</taxon>
        <taxon>Metazoa</taxon>
        <taxon>Ecdysozoa</taxon>
        <taxon>Arthropoda</taxon>
        <taxon>Crustacea</taxon>
        <taxon>Multicrustacea</taxon>
        <taxon>Malacostraca</taxon>
        <taxon>Eumalacostraca</taxon>
        <taxon>Eucarida</taxon>
        <taxon>Euphausiacea</taxon>
        <taxon>Euphausiidae</taxon>
        <taxon>Meganyctiphanes</taxon>
    </lineage>
</organism>
<gene>
    <name evidence="6" type="ORF">MNOR_LOCUS31967</name>
</gene>
<evidence type="ECO:0000256" key="4">
    <source>
        <dbReference type="PROSITE-ProRule" id="PRU00134"/>
    </source>
</evidence>
<dbReference type="PROSITE" id="PS50865">
    <property type="entry name" value="ZF_MYND_2"/>
    <property type="match status" value="1"/>
</dbReference>
<evidence type="ECO:0000259" key="5">
    <source>
        <dbReference type="PROSITE" id="PS50865"/>
    </source>
</evidence>
<keyword evidence="2 4" id="KW-0863">Zinc-finger</keyword>
<dbReference type="EMBL" id="CAXKWB010042353">
    <property type="protein sequence ID" value="CAL4157701.1"/>
    <property type="molecule type" value="Genomic_DNA"/>
</dbReference>
<dbReference type="Proteomes" id="UP001497623">
    <property type="component" value="Unassembled WGS sequence"/>
</dbReference>
<dbReference type="AlphaFoldDB" id="A0AAV2S1Q7"/>
<dbReference type="InterPro" id="IPR002893">
    <property type="entry name" value="Znf_MYND"/>
</dbReference>
<dbReference type="PANTHER" id="PTHR28069">
    <property type="entry name" value="GH20023P"/>
    <property type="match status" value="1"/>
</dbReference>
<dbReference type="GO" id="GO:0008270">
    <property type="term" value="F:zinc ion binding"/>
    <property type="evidence" value="ECO:0007669"/>
    <property type="project" value="UniProtKB-KW"/>
</dbReference>
<dbReference type="SUPFAM" id="SSF144232">
    <property type="entry name" value="HIT/MYND zinc finger-like"/>
    <property type="match status" value="1"/>
</dbReference>
<evidence type="ECO:0000256" key="3">
    <source>
        <dbReference type="ARBA" id="ARBA00022833"/>
    </source>
</evidence>
<proteinExistence type="predicted"/>
<reference evidence="6 7" key="1">
    <citation type="submission" date="2024-05" db="EMBL/GenBank/DDBJ databases">
        <authorList>
            <person name="Wallberg A."/>
        </authorList>
    </citation>
    <scope>NUCLEOTIDE SEQUENCE [LARGE SCALE GENOMIC DNA]</scope>
</reference>
<comment type="caution">
    <text evidence="6">The sequence shown here is derived from an EMBL/GenBank/DDBJ whole genome shotgun (WGS) entry which is preliminary data.</text>
</comment>
<dbReference type="Pfam" id="PF01753">
    <property type="entry name" value="zf-MYND"/>
    <property type="match status" value="1"/>
</dbReference>
<accession>A0AAV2S1Q7</accession>
<keyword evidence="7" id="KW-1185">Reference proteome</keyword>
<evidence type="ECO:0000256" key="2">
    <source>
        <dbReference type="ARBA" id="ARBA00022771"/>
    </source>
</evidence>
<dbReference type="PROSITE" id="PS01360">
    <property type="entry name" value="ZF_MYND_1"/>
    <property type="match status" value="2"/>
</dbReference>
<dbReference type="PANTHER" id="PTHR28069:SF2">
    <property type="entry name" value="GH20023P"/>
    <property type="match status" value="1"/>
</dbReference>
<keyword evidence="1" id="KW-0479">Metal-binding</keyword>
<sequence length="480" mass="55178">MDLSEGLQYFGMQNARFTYNNSMKVEEVPLLKACSVICKYEGKPYYSGACNNCCTLTTKSQPIQRCAGCHLVSYCSRNCQKNDWKKHKIFCKTFKVKNGKNALMLDEETRDDPKKWCEALENLEEKAYAKCMEKNEFLESVFSSFSRACNWCKKAQQDKLFDCSCCSVAYCCKAHEQADKLHKEFCEELGMFPIIDYIMIKEKTLKLPCILKNTVRTIFEPITKNHFNEMKIKMSQEFEGDHNGEFALIPPTSLSRFDAMFSIQTNHLAFPLTILFSLQEFGVGEVGKPIQTLSSLDIHIVTFQPVFDSSVWEYFMHLLPALMELNITFITPKVDREFLDYQGISLERCEDCKSKGRIINYSVHRNHYHMFFSSDEYTEPDVVAVFGHISPAIMYTEDELEHPMMSYRNMTYSNDTLLILTDAALPSLLMGVHHVSTARSTLKQVLPPQGNPMAGLLGIRGIDFLPIMNFKNFFCCLRNS</sequence>
<evidence type="ECO:0000313" key="6">
    <source>
        <dbReference type="EMBL" id="CAL4157701.1"/>
    </source>
</evidence>
<keyword evidence="3" id="KW-0862">Zinc</keyword>
<name>A0AAV2S1Q7_MEGNR</name>